<feature type="domain" description="HTH luxR-type" evidence="3">
    <location>
        <begin position="544"/>
        <end position="600"/>
    </location>
</feature>
<keyword evidence="1" id="KW-0812">Transmembrane</keyword>
<dbReference type="RefSeq" id="WP_338395536.1">
    <property type="nucleotide sequence ID" value="NZ_AP025318.1"/>
</dbReference>
<accession>A0AAU9D4F1</accession>
<name>A0AAU9D4F1_9BACT</name>
<gene>
    <name evidence="4" type="ORF">FUAX_48290</name>
</gene>
<dbReference type="InterPro" id="IPR000792">
    <property type="entry name" value="Tscrpt_reg_LuxR_C"/>
</dbReference>
<evidence type="ECO:0000313" key="4">
    <source>
        <dbReference type="EMBL" id="BDD12397.1"/>
    </source>
</evidence>
<dbReference type="SUPFAM" id="SSF48452">
    <property type="entry name" value="TPR-like"/>
    <property type="match status" value="1"/>
</dbReference>
<evidence type="ECO:0000256" key="1">
    <source>
        <dbReference type="SAM" id="Phobius"/>
    </source>
</evidence>
<dbReference type="KEGG" id="fax:FUAX_48290"/>
<keyword evidence="1" id="KW-1133">Transmembrane helix</keyword>
<dbReference type="GO" id="GO:0006355">
    <property type="term" value="P:regulation of DNA-templated transcription"/>
    <property type="evidence" value="ECO:0007669"/>
    <property type="project" value="InterPro"/>
</dbReference>
<proteinExistence type="predicted"/>
<evidence type="ECO:0000256" key="2">
    <source>
        <dbReference type="SAM" id="SignalP"/>
    </source>
</evidence>
<dbReference type="SMART" id="SM00421">
    <property type="entry name" value="HTH_LUXR"/>
    <property type="match status" value="1"/>
</dbReference>
<dbReference type="InterPro" id="IPR016032">
    <property type="entry name" value="Sig_transdc_resp-reg_C-effctor"/>
</dbReference>
<keyword evidence="5" id="KW-1185">Reference proteome</keyword>
<dbReference type="InterPro" id="IPR011990">
    <property type="entry name" value="TPR-like_helical_dom_sf"/>
</dbReference>
<feature type="transmembrane region" description="Helical" evidence="1">
    <location>
        <begin position="404"/>
        <end position="422"/>
    </location>
</feature>
<protein>
    <recommendedName>
        <fullName evidence="3">HTH luxR-type domain-containing protein</fullName>
    </recommendedName>
</protein>
<keyword evidence="4" id="KW-0614">Plasmid</keyword>
<sequence length="604" mass="69880">MRSVVLVLFVLLSLSRSVFALSYVAEDVENGEATFRVKPLTGFTTEDKLLYHGYKPNRWVENVPSLEEVESGLLSLEAGAMSRNRLRLGTEHAKVSVLYKKMGLFELSMSHDSLAYECFRVVHPTGAWNALANLMEGYFLLGEPHEGRELFARCKAELPDSCDDVRVAYLHQVKAMLAKKKKDFDKAKTYLDSALIINEKNANDAGLVDNYMSMSHTLAVLGDYYGAFYSVEKARKIDAERNGNRYFSGYNSGTEAGYVPVRLPEEKDAFFKSIIVTVSTQREYRFLAKMYVKAFLYFYRRERFREAGPYLKRALELSLASRDYFYATEVLRHHEKLYKTYNDGFRQHLSKLDTVKAFGDSLNIEGYSDSLIQVMAENKFVKPNQRKHVANLGWEGSGYTIPVYVFWLVLAFGAFGLTYFLVRMKRLYQWYEDELEEKGRELKTVKDRLEEGKGHFDDGKEKVALLVAQQKKGKEDLNRLIHLMLEGRNIFRECLKTFEETEDGGEQMSDTVRRHIQVLEQDDVMRYNLDGDNMELKNRIDAMFPQLSKNEKQLCLLVKLKYSMKEIALHNNTSQKSVEVARYRLRKKLGLESNEAFNEMIEEL</sequence>
<dbReference type="SUPFAM" id="SSF46894">
    <property type="entry name" value="C-terminal effector domain of the bipartite response regulators"/>
    <property type="match status" value="1"/>
</dbReference>
<organism evidence="4 5">
    <name type="scientific">Fulvitalea axinellae</name>
    <dbReference type="NCBI Taxonomy" id="1182444"/>
    <lineage>
        <taxon>Bacteria</taxon>
        <taxon>Pseudomonadati</taxon>
        <taxon>Bacteroidota</taxon>
        <taxon>Cytophagia</taxon>
        <taxon>Cytophagales</taxon>
        <taxon>Persicobacteraceae</taxon>
        <taxon>Fulvitalea</taxon>
    </lineage>
</organism>
<dbReference type="Gene3D" id="1.10.10.10">
    <property type="entry name" value="Winged helix-like DNA-binding domain superfamily/Winged helix DNA-binding domain"/>
    <property type="match status" value="1"/>
</dbReference>
<geneLocation type="plasmid" evidence="4 5">
    <name>pFA4</name>
</geneLocation>
<evidence type="ECO:0000313" key="5">
    <source>
        <dbReference type="Proteomes" id="UP001348817"/>
    </source>
</evidence>
<keyword evidence="1" id="KW-0472">Membrane</keyword>
<dbReference type="Proteomes" id="UP001348817">
    <property type="component" value="Plasmid pFA4"/>
</dbReference>
<dbReference type="EMBL" id="AP025318">
    <property type="protein sequence ID" value="BDD12397.1"/>
    <property type="molecule type" value="Genomic_DNA"/>
</dbReference>
<keyword evidence="2" id="KW-0732">Signal</keyword>
<evidence type="ECO:0000259" key="3">
    <source>
        <dbReference type="SMART" id="SM00421"/>
    </source>
</evidence>
<dbReference type="GO" id="GO:0003677">
    <property type="term" value="F:DNA binding"/>
    <property type="evidence" value="ECO:0007669"/>
    <property type="project" value="InterPro"/>
</dbReference>
<dbReference type="InterPro" id="IPR036388">
    <property type="entry name" value="WH-like_DNA-bd_sf"/>
</dbReference>
<dbReference type="Gene3D" id="1.25.40.10">
    <property type="entry name" value="Tetratricopeptide repeat domain"/>
    <property type="match status" value="1"/>
</dbReference>
<feature type="chain" id="PRO_5043392494" description="HTH luxR-type domain-containing protein" evidence="2">
    <location>
        <begin position="21"/>
        <end position="604"/>
    </location>
</feature>
<feature type="signal peptide" evidence="2">
    <location>
        <begin position="1"/>
        <end position="20"/>
    </location>
</feature>
<dbReference type="AlphaFoldDB" id="A0AAU9D4F1"/>
<reference evidence="4 5" key="1">
    <citation type="submission" date="2021-12" db="EMBL/GenBank/DDBJ databases">
        <title>Genome sequencing of bacteria with rrn-lacking chromosome and rrn-plasmid.</title>
        <authorList>
            <person name="Anda M."/>
            <person name="Iwasaki W."/>
        </authorList>
    </citation>
    <scope>NUCLEOTIDE SEQUENCE [LARGE SCALE GENOMIC DNA]</scope>
    <source>
        <strain evidence="4 5">DSM 100852</strain>
        <plasmid evidence="4 5">pFA4</plasmid>
    </source>
</reference>